<dbReference type="OrthoDB" id="9796100at2"/>
<evidence type="ECO:0000256" key="1">
    <source>
        <dbReference type="ARBA" id="ARBA00000085"/>
    </source>
</evidence>
<dbReference type="Pfam" id="PF00512">
    <property type="entry name" value="HisKA"/>
    <property type="match status" value="2"/>
</dbReference>
<dbReference type="Gene3D" id="3.40.50.2300">
    <property type="match status" value="1"/>
</dbReference>
<evidence type="ECO:0000256" key="3">
    <source>
        <dbReference type="ARBA" id="ARBA00012438"/>
    </source>
</evidence>
<evidence type="ECO:0000256" key="10">
    <source>
        <dbReference type="ARBA" id="ARBA00023012"/>
    </source>
</evidence>
<dbReference type="PANTHER" id="PTHR43547">
    <property type="entry name" value="TWO-COMPONENT HISTIDINE KINASE"/>
    <property type="match status" value="1"/>
</dbReference>
<feature type="domain" description="Response regulatory" evidence="15">
    <location>
        <begin position="946"/>
        <end position="1061"/>
    </location>
</feature>
<dbReference type="SMART" id="SM00448">
    <property type="entry name" value="REC"/>
    <property type="match status" value="1"/>
</dbReference>
<dbReference type="Proteomes" id="UP000268857">
    <property type="component" value="Unassembled WGS sequence"/>
</dbReference>
<keyword evidence="6" id="KW-0808">Transferase</keyword>
<reference evidence="16 17" key="1">
    <citation type="journal article" date="2019" name="Genome Biol. Evol.">
        <title>Day and night: Metabolic profiles and evolutionary relationships of six axenic non-marine cyanobacteria.</title>
        <authorList>
            <person name="Will S.E."/>
            <person name="Henke P."/>
            <person name="Boedeker C."/>
            <person name="Huang S."/>
            <person name="Brinkmann H."/>
            <person name="Rohde M."/>
            <person name="Jarek M."/>
            <person name="Friedl T."/>
            <person name="Seufert S."/>
            <person name="Schumacher M."/>
            <person name="Overmann J."/>
            <person name="Neumann-Schaal M."/>
            <person name="Petersen J."/>
        </authorList>
    </citation>
    <scope>NUCLEOTIDE SEQUENCE [LARGE SCALE GENOMIC DNA]</scope>
    <source>
        <strain evidence="16 17">PCC 6912</strain>
    </source>
</reference>
<dbReference type="EC" id="2.7.13.3" evidence="3"/>
<comment type="subcellular location">
    <subcellularLocation>
        <location evidence="2">Cell membrane</location>
    </subcellularLocation>
</comment>
<comment type="catalytic activity">
    <reaction evidence="1">
        <text>ATP + protein L-histidine = ADP + protein N-phospho-L-histidine.</text>
        <dbReference type="EC" id="2.7.13.3"/>
    </reaction>
</comment>
<name>A0A433MX75_CHLFR</name>
<evidence type="ECO:0000256" key="8">
    <source>
        <dbReference type="ARBA" id="ARBA00022777"/>
    </source>
</evidence>
<organism evidence="16 17">
    <name type="scientific">Chlorogloeopsis fritschii PCC 6912</name>
    <dbReference type="NCBI Taxonomy" id="211165"/>
    <lineage>
        <taxon>Bacteria</taxon>
        <taxon>Bacillati</taxon>
        <taxon>Cyanobacteriota</taxon>
        <taxon>Cyanophyceae</taxon>
        <taxon>Nostocales</taxon>
        <taxon>Chlorogloeopsidaceae</taxon>
        <taxon>Chlorogloeopsis</taxon>
    </lineage>
</organism>
<evidence type="ECO:0000256" key="12">
    <source>
        <dbReference type="PROSITE-ProRule" id="PRU00169"/>
    </source>
</evidence>
<feature type="region of interest" description="Disordered" evidence="13">
    <location>
        <begin position="875"/>
        <end position="898"/>
    </location>
</feature>
<dbReference type="InterPro" id="IPR011006">
    <property type="entry name" value="CheY-like_superfamily"/>
</dbReference>
<evidence type="ECO:0000256" key="7">
    <source>
        <dbReference type="ARBA" id="ARBA00022741"/>
    </source>
</evidence>
<dbReference type="STRING" id="211165.GCA_000317285_02567"/>
<dbReference type="Pfam" id="PF02518">
    <property type="entry name" value="HATPase_c"/>
    <property type="match status" value="2"/>
</dbReference>
<dbReference type="InterPro" id="IPR036890">
    <property type="entry name" value="HATPase_C_sf"/>
</dbReference>
<dbReference type="GO" id="GO:0005524">
    <property type="term" value="F:ATP binding"/>
    <property type="evidence" value="ECO:0007669"/>
    <property type="project" value="UniProtKB-KW"/>
</dbReference>
<dbReference type="PROSITE" id="PS50110">
    <property type="entry name" value="RESPONSE_REGULATORY"/>
    <property type="match status" value="1"/>
</dbReference>
<sequence>MQLPQTDTVTLEDILITEELSRRNPRAENLLKENQALHALARQLVNQPQTMLQSIVGMALDLCCAQSAGVSLLEMTPTGEEVFCAHVLAGALEQYVGGTTKRDFSPCGVCLERGTPVLYSYPERYFTDLQAANIPIVEALILPLIADNHALGTIWILSHDEQRHFDCEDVRVMSSLADFTAAALLLEGRQTHQLLAANSRLEAEIIERKRAEIAWRESEEKYHTLLNSMDEAFCSIEVLYDEDGQPVDHQILEANPALEKHTGLTDARGRLASELLLEVEQSWNDLLARIVAIGESERLEQHSPAFDRWFDIEILRLGDETLRRVAVLFRDITDRKHTEANLAFLAEMSADFTPLLSIEEIMERVGKRLADFLNPSRCNFSVVDEEANRIECIYAWRRDDSMPNLFGTHRISAFLNEEGRRHYAAGKLSAINDTRTNPMLNPTFEMWDELGFGSIVDAPFLKDGRWKFLLTIARSEAGEWREDEVELIRELAERIYIRIERARAEETLRVSEEKYRALFNSMDEAYAVVEVIRDKEGSWSDFLFLEVNPAFMKHTGMEYPVGRTATQILGTPNPQWAKMYGQVAQTGEALRIEMTEDNLNRVFDLNIFRLGDSGSRRVAVLFTDITERKRTEDDRKRAQEAMQIFFSNVSHEFRTPLTLLLSSIQETLSDLAHPLSSAQRSQLQLAHRNAIRLLKLVNTLLDVSRIEAGHIQAVYEPTDLATLTTELASSFESAIKQAGLQLVMDCPPLPQPVYVDRSMWEKIVLNLLSNAFKFTFAGKIAVRLRLADNQVELTIKDTGIGISATELPHLFERFYQVKEAKGRSFEGSGIGLSLVQELVKLHGGTIQVSSVEGEGSCFKVSIPAGFAHLPPQQIGSSRTGGFSKDASRQSEDGLQNPPLPSMATDATAYVEEALGWLPQEGKRVGGIGRNLNLSPVTCHLSPSSARILLVEDNADMRGYLKRLLNQRWQVETAANGAIALSLIQQNPPDLVLTDVMMPEMDGLQLLQALRADPQTKSIPIILLSARATEEATVEGLATGADDYLIKPFSARELMARVETHLQLARLRFERSANRFKDEFLMTVTHELQAPLATILGWARLLQTKSFDQTTTARALATIERNAMIEAKLVKDLLDVSSILSGKFQLKSQLVDLVSLVQNVMLAFQKAAQAKGIHLTETISNVALGDVIADGDRIRQIIANLLENAIKFTSEGGRVNVRLERFDSEVHITVSDTGVGISPDFLPYVFDRFTQAEVPSRHSPGGLGIGLAIARQLVQLHGGTIEAASDGIGRGAKFTVKLPLMISVESP</sequence>
<dbReference type="PANTHER" id="PTHR43547:SF2">
    <property type="entry name" value="HYBRID SIGNAL TRANSDUCTION HISTIDINE KINASE C"/>
    <property type="match status" value="1"/>
</dbReference>
<dbReference type="SMART" id="SM00065">
    <property type="entry name" value="GAF"/>
    <property type="match status" value="2"/>
</dbReference>
<keyword evidence="5 12" id="KW-0597">Phosphoprotein</keyword>
<dbReference type="Gene3D" id="3.30.450.20">
    <property type="entry name" value="PAS domain"/>
    <property type="match status" value="2"/>
</dbReference>
<dbReference type="GO" id="GO:0000155">
    <property type="term" value="F:phosphorelay sensor kinase activity"/>
    <property type="evidence" value="ECO:0007669"/>
    <property type="project" value="InterPro"/>
</dbReference>
<dbReference type="Pfam" id="PF13185">
    <property type="entry name" value="GAF_2"/>
    <property type="match status" value="1"/>
</dbReference>
<gene>
    <name evidence="16" type="ORF">PCC6912_61570</name>
</gene>
<dbReference type="SMART" id="SM00387">
    <property type="entry name" value="HATPase_c"/>
    <property type="match status" value="2"/>
</dbReference>
<keyword evidence="9" id="KW-0067">ATP-binding</keyword>
<dbReference type="EMBL" id="RSCJ01000044">
    <property type="protein sequence ID" value="RUR72691.1"/>
    <property type="molecule type" value="Genomic_DNA"/>
</dbReference>
<evidence type="ECO:0000256" key="4">
    <source>
        <dbReference type="ARBA" id="ARBA00022475"/>
    </source>
</evidence>
<dbReference type="SUPFAM" id="SSF55874">
    <property type="entry name" value="ATPase domain of HSP90 chaperone/DNA topoisomerase II/histidine kinase"/>
    <property type="match status" value="2"/>
</dbReference>
<dbReference type="InterPro" id="IPR005467">
    <property type="entry name" value="His_kinase_dom"/>
</dbReference>
<dbReference type="InterPro" id="IPR001789">
    <property type="entry name" value="Sig_transdc_resp-reg_receiver"/>
</dbReference>
<feature type="modified residue" description="4-aspartylphosphate" evidence="12">
    <location>
        <position position="994"/>
    </location>
</feature>
<protein>
    <recommendedName>
        <fullName evidence="3">histidine kinase</fullName>
        <ecNumber evidence="3">2.7.13.3</ecNumber>
    </recommendedName>
</protein>
<dbReference type="GO" id="GO:0005886">
    <property type="term" value="C:plasma membrane"/>
    <property type="evidence" value="ECO:0007669"/>
    <property type="project" value="UniProtKB-SubCell"/>
</dbReference>
<dbReference type="InterPro" id="IPR004358">
    <property type="entry name" value="Sig_transdc_His_kin-like_C"/>
</dbReference>
<evidence type="ECO:0000259" key="14">
    <source>
        <dbReference type="PROSITE" id="PS50109"/>
    </source>
</evidence>
<keyword evidence="4" id="KW-1003">Cell membrane</keyword>
<dbReference type="InterPro" id="IPR000014">
    <property type="entry name" value="PAS"/>
</dbReference>
<dbReference type="SUPFAM" id="SSF52172">
    <property type="entry name" value="CheY-like"/>
    <property type="match status" value="1"/>
</dbReference>
<evidence type="ECO:0000256" key="5">
    <source>
        <dbReference type="ARBA" id="ARBA00022553"/>
    </source>
</evidence>
<dbReference type="CDD" id="cd17574">
    <property type="entry name" value="REC_OmpR"/>
    <property type="match status" value="1"/>
</dbReference>
<dbReference type="InterPro" id="IPR003018">
    <property type="entry name" value="GAF"/>
</dbReference>
<dbReference type="InterPro" id="IPR003661">
    <property type="entry name" value="HisK_dim/P_dom"/>
</dbReference>
<dbReference type="SMART" id="SM00388">
    <property type="entry name" value="HisKA"/>
    <property type="match status" value="2"/>
</dbReference>
<evidence type="ECO:0000256" key="6">
    <source>
        <dbReference type="ARBA" id="ARBA00022679"/>
    </source>
</evidence>
<feature type="domain" description="Histidine kinase" evidence="14">
    <location>
        <begin position="648"/>
        <end position="866"/>
    </location>
</feature>
<dbReference type="PRINTS" id="PR00344">
    <property type="entry name" value="BCTRLSENSOR"/>
</dbReference>
<keyword evidence="11" id="KW-0472">Membrane</keyword>
<dbReference type="Pfam" id="PF00072">
    <property type="entry name" value="Response_reg"/>
    <property type="match status" value="1"/>
</dbReference>
<evidence type="ECO:0000259" key="15">
    <source>
        <dbReference type="PROSITE" id="PS50110"/>
    </source>
</evidence>
<dbReference type="Gene3D" id="1.10.287.130">
    <property type="match status" value="2"/>
</dbReference>
<dbReference type="FunFam" id="3.30.565.10:FF:000023">
    <property type="entry name" value="PAS domain-containing sensor histidine kinase"/>
    <property type="match status" value="1"/>
</dbReference>
<dbReference type="Pfam" id="PF13188">
    <property type="entry name" value="PAS_8"/>
    <property type="match status" value="2"/>
</dbReference>
<dbReference type="InterPro" id="IPR035965">
    <property type="entry name" value="PAS-like_dom_sf"/>
</dbReference>
<dbReference type="PROSITE" id="PS50109">
    <property type="entry name" value="HIS_KIN"/>
    <property type="match status" value="2"/>
</dbReference>
<keyword evidence="7" id="KW-0547">Nucleotide-binding</keyword>
<dbReference type="CDD" id="cd16922">
    <property type="entry name" value="HATPase_EvgS-ArcB-TorS-like"/>
    <property type="match status" value="1"/>
</dbReference>
<dbReference type="Gene3D" id="3.30.565.10">
    <property type="entry name" value="Histidine kinase-like ATPase, C-terminal domain"/>
    <property type="match status" value="2"/>
</dbReference>
<feature type="domain" description="Histidine kinase" evidence="14">
    <location>
        <begin position="1082"/>
        <end position="1301"/>
    </location>
</feature>
<dbReference type="InterPro" id="IPR003594">
    <property type="entry name" value="HATPase_dom"/>
</dbReference>
<evidence type="ECO:0000256" key="11">
    <source>
        <dbReference type="ARBA" id="ARBA00023136"/>
    </source>
</evidence>
<dbReference type="RefSeq" id="WP_016876301.1">
    <property type="nucleotide sequence ID" value="NZ_AJLN01000071.1"/>
</dbReference>
<proteinExistence type="predicted"/>
<dbReference type="FunFam" id="3.30.565.10:FF:000037">
    <property type="entry name" value="Hybrid sensor histidine kinase/response regulator"/>
    <property type="match status" value="1"/>
</dbReference>
<dbReference type="SUPFAM" id="SSF55781">
    <property type="entry name" value="GAF domain-like"/>
    <property type="match status" value="2"/>
</dbReference>
<dbReference type="InterPro" id="IPR029016">
    <property type="entry name" value="GAF-like_dom_sf"/>
</dbReference>
<dbReference type="SUPFAM" id="SSF55785">
    <property type="entry name" value="PYP-like sensor domain (PAS domain)"/>
    <property type="match status" value="2"/>
</dbReference>
<comment type="caution">
    <text evidence="16">The sequence shown here is derived from an EMBL/GenBank/DDBJ whole genome shotgun (WGS) entry which is preliminary data.</text>
</comment>
<evidence type="ECO:0000256" key="13">
    <source>
        <dbReference type="SAM" id="MobiDB-lite"/>
    </source>
</evidence>
<keyword evidence="17" id="KW-1185">Reference proteome</keyword>
<keyword evidence="10" id="KW-0902">Two-component regulatory system</keyword>
<keyword evidence="8" id="KW-0418">Kinase</keyword>
<dbReference type="InterPro" id="IPR036097">
    <property type="entry name" value="HisK_dim/P_sf"/>
</dbReference>
<evidence type="ECO:0000313" key="16">
    <source>
        <dbReference type="EMBL" id="RUR72691.1"/>
    </source>
</evidence>
<dbReference type="CDD" id="cd00082">
    <property type="entry name" value="HisKA"/>
    <property type="match status" value="2"/>
</dbReference>
<evidence type="ECO:0000256" key="9">
    <source>
        <dbReference type="ARBA" id="ARBA00022840"/>
    </source>
</evidence>
<evidence type="ECO:0000313" key="17">
    <source>
        <dbReference type="Proteomes" id="UP000268857"/>
    </source>
</evidence>
<evidence type="ECO:0000256" key="2">
    <source>
        <dbReference type="ARBA" id="ARBA00004236"/>
    </source>
</evidence>
<accession>A0A433MX75</accession>
<dbReference type="Gene3D" id="3.30.450.40">
    <property type="match status" value="2"/>
</dbReference>
<dbReference type="SUPFAM" id="SSF47384">
    <property type="entry name" value="Homodimeric domain of signal transducing histidine kinase"/>
    <property type="match status" value="2"/>
</dbReference>